<keyword evidence="3" id="KW-1003">Cell membrane</keyword>
<dbReference type="GO" id="GO:0015347">
    <property type="term" value="F:sodium-independent organic anion transmembrane transporter activity"/>
    <property type="evidence" value="ECO:0007669"/>
    <property type="project" value="TreeGrafter"/>
</dbReference>
<evidence type="ECO:0000256" key="5">
    <source>
        <dbReference type="ARBA" id="ARBA00022989"/>
    </source>
</evidence>
<organism evidence="12 13">
    <name type="scientific">Ridgeia piscesae</name>
    <name type="common">Tubeworm</name>
    <dbReference type="NCBI Taxonomy" id="27915"/>
    <lineage>
        <taxon>Eukaryota</taxon>
        <taxon>Metazoa</taxon>
        <taxon>Spiralia</taxon>
        <taxon>Lophotrochozoa</taxon>
        <taxon>Annelida</taxon>
        <taxon>Polychaeta</taxon>
        <taxon>Sedentaria</taxon>
        <taxon>Canalipalpata</taxon>
        <taxon>Sabellida</taxon>
        <taxon>Siboglinidae</taxon>
        <taxon>Ridgeia</taxon>
    </lineage>
</organism>
<dbReference type="PROSITE" id="PS50850">
    <property type="entry name" value="MFS"/>
    <property type="match status" value="1"/>
</dbReference>
<feature type="transmembrane region" description="Helical" evidence="8">
    <location>
        <begin position="26"/>
        <end position="47"/>
    </location>
</feature>
<evidence type="ECO:0000259" key="11">
    <source>
        <dbReference type="PROSITE" id="PS51465"/>
    </source>
</evidence>
<evidence type="ECO:0000256" key="4">
    <source>
        <dbReference type="ARBA" id="ARBA00022692"/>
    </source>
</evidence>
<evidence type="ECO:0000256" key="1">
    <source>
        <dbReference type="ARBA" id="ARBA00004651"/>
    </source>
</evidence>
<dbReference type="InterPro" id="IPR004156">
    <property type="entry name" value="OATP"/>
</dbReference>
<feature type="transmembrane region" description="Helical" evidence="8">
    <location>
        <begin position="95"/>
        <end position="116"/>
    </location>
</feature>
<dbReference type="Pfam" id="PF03137">
    <property type="entry name" value="OATP"/>
    <property type="match status" value="1"/>
</dbReference>
<feature type="transmembrane region" description="Helical" evidence="8">
    <location>
        <begin position="595"/>
        <end position="618"/>
    </location>
</feature>
<feature type="domain" description="Kazal-like" evidence="11">
    <location>
        <begin position="432"/>
        <end position="483"/>
    </location>
</feature>
<dbReference type="PROSITE" id="PS51465">
    <property type="entry name" value="KAZAL_2"/>
    <property type="match status" value="1"/>
</dbReference>
<feature type="transmembrane region" description="Helical" evidence="8">
    <location>
        <begin position="504"/>
        <end position="527"/>
    </location>
</feature>
<dbReference type="NCBIfam" id="TIGR00805">
    <property type="entry name" value="oat"/>
    <property type="match status" value="1"/>
</dbReference>
<keyword evidence="7" id="KW-1015">Disulfide bond</keyword>
<proteinExistence type="inferred from homology"/>
<dbReference type="Gene3D" id="1.20.1250.20">
    <property type="entry name" value="MFS general substrate transporter like domains"/>
    <property type="match status" value="1"/>
</dbReference>
<dbReference type="InterPro" id="IPR020846">
    <property type="entry name" value="MFS_dom"/>
</dbReference>
<evidence type="ECO:0000256" key="7">
    <source>
        <dbReference type="ARBA" id="ARBA00023157"/>
    </source>
</evidence>
<feature type="compositionally biased region" description="Polar residues" evidence="9">
    <location>
        <begin position="652"/>
        <end position="664"/>
    </location>
</feature>
<feature type="transmembrane region" description="Helical" evidence="8">
    <location>
        <begin position="191"/>
        <end position="212"/>
    </location>
</feature>
<feature type="transmembrane region" description="Helical" evidence="8">
    <location>
        <begin position="548"/>
        <end position="566"/>
    </location>
</feature>
<evidence type="ECO:0000256" key="9">
    <source>
        <dbReference type="SAM" id="MobiDB-lite"/>
    </source>
</evidence>
<evidence type="ECO:0000256" key="3">
    <source>
        <dbReference type="ARBA" id="ARBA00022475"/>
    </source>
</evidence>
<sequence>MAGVDHSSYGVRGVRPRWLQGLNKPAFFLVFTALAVFIQSMCVNGLVGVSISTLERRFGWRSTEAGLVPIFYDISGLPMLLLVGYFGGRAHKPRWIAAGMILIGLGSLLFALPHFTTGPYDTSGSMTSLCEISDSGDNATSLRCSSTVTQSNLWSYLYLFVVAISLMGIGSVPLYILSLTYYDDSLPRHTAAVYTGVFYALGAIGPAVAYIGGGYMLNVHTDVNLGGDNTDVTVDDPRWVGAWWILYIVTGLMAIAIVLPILSFPAEMAGAEEVRKTRVMEVHSSAMNGDVGTEDVQAGWPDIRDIPRVFKSLILNPTFIFMVLAGVGDEALIAGFVAFGPKYMQNQFSMSAATAGMIFGVLAVPGAAGGSILGSYMIKRLRLTCSQLLRYHLLMSLVATALVAMFFIQCKQQSFVGVNVLLGNRSMTSSSVAMTKSCNAACGCENLSYDPVCGVDRHTYFSPCHAGCLTTDDKTYANCSCVGDTATATATATAGMCTASDCNLMALFCFLFFLAMFIIYATGMFHLSIVLRVVPVSHRSFGLGIDMLLGRLLGSIPGPLLFGAVIDHSCLLWERKGCGEAAEEGACLYHANASMAWYMMAVGTMCQILVIFFGFLAWKTYTPGVIQPRPSSVTAAPDGQAKANDVGKDNMAFNNTSTVKQTAV</sequence>
<evidence type="ECO:0000313" key="13">
    <source>
        <dbReference type="Proteomes" id="UP001209878"/>
    </source>
</evidence>
<dbReference type="PANTHER" id="PTHR11388">
    <property type="entry name" value="ORGANIC ANION TRANSPORTER"/>
    <property type="match status" value="1"/>
</dbReference>
<evidence type="ECO:0000256" key="2">
    <source>
        <dbReference type="ARBA" id="ARBA00009657"/>
    </source>
</evidence>
<dbReference type="SUPFAM" id="SSF103473">
    <property type="entry name" value="MFS general substrate transporter"/>
    <property type="match status" value="1"/>
</dbReference>
<feature type="transmembrane region" description="Helical" evidence="8">
    <location>
        <begin position="156"/>
        <end position="179"/>
    </location>
</feature>
<reference evidence="12" key="1">
    <citation type="journal article" date="2023" name="Mol. Biol. Evol.">
        <title>Third-Generation Sequencing Reveals the Adaptive Role of the Epigenome in Three Deep-Sea Polychaetes.</title>
        <authorList>
            <person name="Perez M."/>
            <person name="Aroh O."/>
            <person name="Sun Y."/>
            <person name="Lan Y."/>
            <person name="Juniper S.K."/>
            <person name="Young C.R."/>
            <person name="Angers B."/>
            <person name="Qian P.Y."/>
        </authorList>
    </citation>
    <scope>NUCLEOTIDE SEQUENCE</scope>
    <source>
        <strain evidence="12">R07B-5</strain>
    </source>
</reference>
<keyword evidence="6 8" id="KW-0472">Membrane</keyword>
<feature type="transmembrane region" description="Helical" evidence="8">
    <location>
        <begin position="67"/>
        <end position="88"/>
    </location>
</feature>
<keyword evidence="4 8" id="KW-0812">Transmembrane</keyword>
<feature type="transmembrane region" description="Helical" evidence="8">
    <location>
        <begin position="244"/>
        <end position="266"/>
    </location>
</feature>
<dbReference type="GO" id="GO:0043252">
    <property type="term" value="P:sodium-independent organic anion transport"/>
    <property type="evidence" value="ECO:0007669"/>
    <property type="project" value="TreeGrafter"/>
</dbReference>
<keyword evidence="5 8" id="KW-1133">Transmembrane helix</keyword>
<comment type="subcellular location">
    <subcellularLocation>
        <location evidence="1 8">Cell membrane</location>
        <topology evidence="1 8">Multi-pass membrane protein</topology>
    </subcellularLocation>
</comment>
<dbReference type="AlphaFoldDB" id="A0AAD9NY76"/>
<dbReference type="SUPFAM" id="SSF100895">
    <property type="entry name" value="Kazal-type serine protease inhibitors"/>
    <property type="match status" value="1"/>
</dbReference>
<feature type="domain" description="Major facilitator superfamily (MFS) profile" evidence="10">
    <location>
        <begin position="28"/>
        <end position="621"/>
    </location>
</feature>
<dbReference type="PANTHER" id="PTHR11388:SF100">
    <property type="entry name" value="SOLUTE CARRIER ORGANIC ANION TRANSPORTER FAMILY MEMBER 4A1"/>
    <property type="match status" value="1"/>
</dbReference>
<keyword evidence="13" id="KW-1185">Reference proteome</keyword>
<dbReference type="InterPro" id="IPR002350">
    <property type="entry name" value="Kazal_dom"/>
</dbReference>
<dbReference type="GO" id="GO:0016323">
    <property type="term" value="C:basolateral plasma membrane"/>
    <property type="evidence" value="ECO:0007669"/>
    <property type="project" value="TreeGrafter"/>
</dbReference>
<keyword evidence="8" id="KW-0406">Ion transport</keyword>
<feature type="transmembrane region" description="Helical" evidence="8">
    <location>
        <begin position="388"/>
        <end position="408"/>
    </location>
</feature>
<protein>
    <recommendedName>
        <fullName evidence="8">Solute carrier organic anion transporter family member</fullName>
    </recommendedName>
</protein>
<feature type="region of interest" description="Disordered" evidence="9">
    <location>
        <begin position="632"/>
        <end position="664"/>
    </location>
</feature>
<gene>
    <name evidence="12" type="ORF">NP493_259g02031</name>
</gene>
<dbReference type="Pfam" id="PF07648">
    <property type="entry name" value="Kazal_2"/>
    <property type="match status" value="1"/>
</dbReference>
<feature type="transmembrane region" description="Helical" evidence="8">
    <location>
        <begin position="313"/>
        <end position="339"/>
    </location>
</feature>
<feature type="transmembrane region" description="Helical" evidence="8">
    <location>
        <begin position="351"/>
        <end position="376"/>
    </location>
</feature>
<dbReference type="EMBL" id="JAODUO010000258">
    <property type="protein sequence ID" value="KAK2184644.1"/>
    <property type="molecule type" value="Genomic_DNA"/>
</dbReference>
<comment type="caution">
    <text evidence="12">The sequence shown here is derived from an EMBL/GenBank/DDBJ whole genome shotgun (WGS) entry which is preliminary data.</text>
</comment>
<dbReference type="InterPro" id="IPR036058">
    <property type="entry name" value="Kazal_dom_sf"/>
</dbReference>
<keyword evidence="8" id="KW-0813">Transport</keyword>
<name>A0AAD9NY76_RIDPI</name>
<comment type="similarity">
    <text evidence="2 8">Belongs to the organo anion transporter (TC 2.A.60) family.</text>
</comment>
<evidence type="ECO:0000256" key="6">
    <source>
        <dbReference type="ARBA" id="ARBA00023136"/>
    </source>
</evidence>
<dbReference type="GO" id="GO:0006811">
    <property type="term" value="P:monoatomic ion transport"/>
    <property type="evidence" value="ECO:0007669"/>
    <property type="project" value="UniProtKB-KW"/>
</dbReference>
<dbReference type="InterPro" id="IPR036259">
    <property type="entry name" value="MFS_trans_sf"/>
</dbReference>
<evidence type="ECO:0000313" key="12">
    <source>
        <dbReference type="EMBL" id="KAK2184644.1"/>
    </source>
</evidence>
<evidence type="ECO:0000259" key="10">
    <source>
        <dbReference type="PROSITE" id="PS50850"/>
    </source>
</evidence>
<evidence type="ECO:0000256" key="8">
    <source>
        <dbReference type="RuleBase" id="RU362056"/>
    </source>
</evidence>
<dbReference type="Proteomes" id="UP001209878">
    <property type="component" value="Unassembled WGS sequence"/>
</dbReference>
<accession>A0AAD9NY76</accession>